<gene>
    <name evidence="2" type="ORF">H6F41_03135</name>
</gene>
<name>A0ABR7ZUQ0_9CYAN</name>
<organism evidence="2 3">
    <name type="scientific">Pseudanabaena mucicola FACHB-723</name>
    <dbReference type="NCBI Taxonomy" id="2692860"/>
    <lineage>
        <taxon>Bacteria</taxon>
        <taxon>Bacillati</taxon>
        <taxon>Cyanobacteriota</taxon>
        <taxon>Cyanophyceae</taxon>
        <taxon>Pseudanabaenales</taxon>
        <taxon>Pseudanabaenaceae</taxon>
        <taxon>Pseudanabaena</taxon>
    </lineage>
</organism>
<evidence type="ECO:0000256" key="1">
    <source>
        <dbReference type="SAM" id="SignalP"/>
    </source>
</evidence>
<evidence type="ECO:0000313" key="3">
    <source>
        <dbReference type="Proteomes" id="UP000642094"/>
    </source>
</evidence>
<dbReference type="Proteomes" id="UP000642094">
    <property type="component" value="Unassembled WGS sequence"/>
</dbReference>
<feature type="chain" id="PRO_5046151252" evidence="1">
    <location>
        <begin position="31"/>
        <end position="238"/>
    </location>
</feature>
<feature type="signal peptide" evidence="1">
    <location>
        <begin position="1"/>
        <end position="30"/>
    </location>
</feature>
<keyword evidence="3" id="KW-1185">Reference proteome</keyword>
<dbReference type="EMBL" id="JACJQB010000003">
    <property type="protein sequence ID" value="MBD2187138.1"/>
    <property type="molecule type" value="Genomic_DNA"/>
</dbReference>
<accession>A0ABR7ZUQ0</accession>
<reference evidence="2 3" key="1">
    <citation type="journal article" date="2020" name="ISME J.">
        <title>Comparative genomics reveals insights into cyanobacterial evolution and habitat adaptation.</title>
        <authorList>
            <person name="Chen M.Y."/>
            <person name="Teng W.K."/>
            <person name="Zhao L."/>
            <person name="Hu C.X."/>
            <person name="Zhou Y.K."/>
            <person name="Han B.P."/>
            <person name="Song L.R."/>
            <person name="Shu W.S."/>
        </authorList>
    </citation>
    <scope>NUCLEOTIDE SEQUENCE [LARGE SCALE GENOMIC DNA]</scope>
    <source>
        <strain evidence="2 3">FACHB-723</strain>
    </source>
</reference>
<keyword evidence="1" id="KW-0732">Signal</keyword>
<protein>
    <submittedName>
        <fullName evidence="2">Uncharacterized protein</fullName>
    </submittedName>
</protein>
<evidence type="ECO:0000313" key="2">
    <source>
        <dbReference type="EMBL" id="MBD2187138.1"/>
    </source>
</evidence>
<comment type="caution">
    <text evidence="2">The sequence shown here is derived from an EMBL/GenBank/DDBJ whole genome shotgun (WGS) entry which is preliminary data.</text>
</comment>
<proteinExistence type="predicted"/>
<sequence length="238" mass="26682">MKSRQFFIYVWRINAIVILMAGLLASAAIAATAVGLIWQFTRTRQVSDIVNVSNNPASKDQVKAKNEVGTFARVSGTEFVKAPLYLIQEYEYLSGTKESNSIQNYVFFDAVKKTSTWLRPENKGLILSSTAFPELSDSNFEAGKVPTTAYIYLLAEQDTNNDQRIDRDDQKKIAISDSSGARFKVLIEQVDRFNGVTAIKDQADRISVLYISNQKLKASEVDLRSQIVLNTTELRPQP</sequence>
<dbReference type="RefSeq" id="WP_190402026.1">
    <property type="nucleotide sequence ID" value="NZ_JACJQB010000003.1"/>
</dbReference>